<dbReference type="InterPro" id="IPR051791">
    <property type="entry name" value="Pra-immunoreactive"/>
</dbReference>
<reference evidence="9" key="1">
    <citation type="submission" date="2016-10" db="EMBL/GenBank/DDBJ databases">
        <authorList>
            <person name="Varghese N."/>
            <person name="Submissions S."/>
        </authorList>
    </citation>
    <scope>NUCLEOTIDE SEQUENCE [LARGE SCALE GENOMIC DNA]</scope>
    <source>
        <strain evidence="9">DSM 17072</strain>
    </source>
</reference>
<feature type="transmembrane region" description="Helical" evidence="6">
    <location>
        <begin position="67"/>
        <end position="85"/>
    </location>
</feature>
<evidence type="ECO:0000313" key="9">
    <source>
        <dbReference type="Proteomes" id="UP000199627"/>
    </source>
</evidence>
<evidence type="ECO:0000256" key="1">
    <source>
        <dbReference type="ARBA" id="ARBA00004651"/>
    </source>
</evidence>
<organism evidence="8 9">
    <name type="scientific">Chryseobacterium soldanellicola</name>
    <dbReference type="NCBI Taxonomy" id="311333"/>
    <lineage>
        <taxon>Bacteria</taxon>
        <taxon>Pseudomonadati</taxon>
        <taxon>Bacteroidota</taxon>
        <taxon>Flavobacteriia</taxon>
        <taxon>Flavobacteriales</taxon>
        <taxon>Weeksellaceae</taxon>
        <taxon>Chryseobacterium group</taxon>
        <taxon>Chryseobacterium</taxon>
    </lineage>
</organism>
<evidence type="ECO:0000256" key="3">
    <source>
        <dbReference type="ARBA" id="ARBA00022692"/>
    </source>
</evidence>
<keyword evidence="3 6" id="KW-0812">Transmembrane</keyword>
<name>A0A1H1DNK5_9FLAO</name>
<dbReference type="PANTHER" id="PTHR36115">
    <property type="entry name" value="PROLINE-RICH ANTIGEN HOMOLOG-RELATED"/>
    <property type="match status" value="1"/>
</dbReference>
<feature type="domain" description="RDD" evidence="7">
    <location>
        <begin position="13"/>
        <end position="130"/>
    </location>
</feature>
<dbReference type="PANTHER" id="PTHR36115:SF4">
    <property type="entry name" value="MEMBRANE PROTEIN"/>
    <property type="match status" value="1"/>
</dbReference>
<evidence type="ECO:0000256" key="6">
    <source>
        <dbReference type="SAM" id="Phobius"/>
    </source>
</evidence>
<evidence type="ECO:0000259" key="7">
    <source>
        <dbReference type="Pfam" id="PF06271"/>
    </source>
</evidence>
<dbReference type="Proteomes" id="UP000199627">
    <property type="component" value="Unassembled WGS sequence"/>
</dbReference>
<feature type="transmembrane region" description="Helical" evidence="6">
    <location>
        <begin position="27"/>
        <end position="47"/>
    </location>
</feature>
<sequence length="169" mass="19604">MKKLLKIVESNKASLGIRFAHLIIDRIVVYALFFFFGIFSALTYELLNIEFFSNLTDELAGMSKLQDIVLTSFVYFLYLLLMEYFTKGRTVGKYITGTKVISTDGLEPTFQDYFIRNISRFVPFDAFSFFGENGWHDNWSNTRVINIKNYKAESQAKDEINSLGTKENF</sequence>
<keyword evidence="2" id="KW-1003">Cell membrane</keyword>
<dbReference type="EMBL" id="FNKL01000003">
    <property type="protein sequence ID" value="SDQ77849.1"/>
    <property type="molecule type" value="Genomic_DNA"/>
</dbReference>
<keyword evidence="9" id="KW-1185">Reference proteome</keyword>
<gene>
    <name evidence="8" type="ORF">SAMN05421664_2558</name>
</gene>
<keyword evidence="5 6" id="KW-0472">Membrane</keyword>
<dbReference type="InterPro" id="IPR010432">
    <property type="entry name" value="RDD"/>
</dbReference>
<dbReference type="RefSeq" id="WP_089756112.1">
    <property type="nucleotide sequence ID" value="NZ_FNKL01000003.1"/>
</dbReference>
<dbReference type="AlphaFoldDB" id="A0A1H1DNK5"/>
<accession>A0A1H1DNK5</accession>
<evidence type="ECO:0000313" key="8">
    <source>
        <dbReference type="EMBL" id="SDQ77849.1"/>
    </source>
</evidence>
<protein>
    <submittedName>
        <fullName evidence="8">Uncharacterized membrane protein YckC, RDD family</fullName>
    </submittedName>
</protein>
<dbReference type="GO" id="GO:0005886">
    <property type="term" value="C:plasma membrane"/>
    <property type="evidence" value="ECO:0007669"/>
    <property type="project" value="UniProtKB-SubCell"/>
</dbReference>
<comment type="subcellular location">
    <subcellularLocation>
        <location evidence="1">Cell membrane</location>
        <topology evidence="1">Multi-pass membrane protein</topology>
    </subcellularLocation>
</comment>
<keyword evidence="4 6" id="KW-1133">Transmembrane helix</keyword>
<evidence type="ECO:0000256" key="2">
    <source>
        <dbReference type="ARBA" id="ARBA00022475"/>
    </source>
</evidence>
<dbReference type="Pfam" id="PF06271">
    <property type="entry name" value="RDD"/>
    <property type="match status" value="1"/>
</dbReference>
<evidence type="ECO:0000256" key="4">
    <source>
        <dbReference type="ARBA" id="ARBA00022989"/>
    </source>
</evidence>
<proteinExistence type="predicted"/>
<dbReference type="OrthoDB" id="762068at2"/>
<dbReference type="STRING" id="311333.SAMN05421664_2558"/>
<evidence type="ECO:0000256" key="5">
    <source>
        <dbReference type="ARBA" id="ARBA00023136"/>
    </source>
</evidence>